<dbReference type="AlphaFoldDB" id="A0AAV2QS14"/>
<protein>
    <recommendedName>
        <fullName evidence="3">CABIT domain-containing protein</fullName>
    </recommendedName>
</protein>
<dbReference type="PANTHER" id="PTHR14454">
    <property type="entry name" value="GRB2-ASSOCIATED AND REGULATOR OF MAPK PROTEIN FAMILY MEMBER"/>
    <property type="match status" value="1"/>
</dbReference>
<evidence type="ECO:0000259" key="3">
    <source>
        <dbReference type="Pfam" id="PF12736"/>
    </source>
</evidence>
<dbReference type="PANTHER" id="PTHR14454:SF11">
    <property type="entry name" value="SERRANO, ISOFORM F"/>
    <property type="match status" value="1"/>
</dbReference>
<name>A0AAV2QS14_MEGNR</name>
<dbReference type="InterPro" id="IPR025946">
    <property type="entry name" value="CABIT_dom"/>
</dbReference>
<evidence type="ECO:0000313" key="4">
    <source>
        <dbReference type="EMBL" id="CAL4099166.1"/>
    </source>
</evidence>
<keyword evidence="5" id="KW-1185">Reference proteome</keyword>
<feature type="compositionally biased region" description="Low complexity" evidence="2">
    <location>
        <begin position="16"/>
        <end position="32"/>
    </location>
</feature>
<comment type="caution">
    <text evidence="4">The sequence shown here is derived from an EMBL/GenBank/DDBJ whole genome shotgun (WGS) entry which is preliminary data.</text>
</comment>
<reference evidence="4 5" key="1">
    <citation type="submission" date="2024-05" db="EMBL/GenBank/DDBJ databases">
        <authorList>
            <person name="Wallberg A."/>
        </authorList>
    </citation>
    <scope>NUCLEOTIDE SEQUENCE [LARGE SCALE GENOMIC DNA]</scope>
</reference>
<evidence type="ECO:0000313" key="5">
    <source>
        <dbReference type="Proteomes" id="UP001497623"/>
    </source>
</evidence>
<sequence>MSSTQSTGQSTGGSSGKRSSTGGSSGSSSSSSAAAAFTPRQLLKKFPLPVAAHLHAPTQPPGLDLSRPLLLYNNYTSTKVRAVSLTPSQNGILAPVGPAIVIPDAYTGWFALVSPTGQTATSYQTVAQVAESQTAFFLTRYDVPAYTKVEEGAGKTTYQRINIGGGNVLKLMGIFENHASKKTSITRKITGASSEKYAQCLNYKNEILFLPFNTPGRFYSTATKSSHNFNNVYLMTRILKIHKLPITVKLVCGFMPKVPVSFP</sequence>
<feature type="region of interest" description="Disordered" evidence="2">
    <location>
        <begin position="1"/>
        <end position="32"/>
    </location>
</feature>
<dbReference type="Proteomes" id="UP001497623">
    <property type="component" value="Unassembled WGS sequence"/>
</dbReference>
<dbReference type="Pfam" id="PF12736">
    <property type="entry name" value="CABIT"/>
    <property type="match status" value="1"/>
</dbReference>
<dbReference type="EMBL" id="CAXKWB010010767">
    <property type="protein sequence ID" value="CAL4099166.1"/>
    <property type="molecule type" value="Genomic_DNA"/>
</dbReference>
<dbReference type="InterPro" id="IPR052281">
    <property type="entry name" value="GAREM"/>
</dbReference>
<evidence type="ECO:0000256" key="2">
    <source>
        <dbReference type="SAM" id="MobiDB-lite"/>
    </source>
</evidence>
<gene>
    <name evidence="4" type="ORF">MNOR_LOCUS16419</name>
</gene>
<evidence type="ECO:0000256" key="1">
    <source>
        <dbReference type="ARBA" id="ARBA00022553"/>
    </source>
</evidence>
<accession>A0AAV2QS14</accession>
<organism evidence="4 5">
    <name type="scientific">Meganyctiphanes norvegica</name>
    <name type="common">Northern krill</name>
    <name type="synonym">Thysanopoda norvegica</name>
    <dbReference type="NCBI Taxonomy" id="48144"/>
    <lineage>
        <taxon>Eukaryota</taxon>
        <taxon>Metazoa</taxon>
        <taxon>Ecdysozoa</taxon>
        <taxon>Arthropoda</taxon>
        <taxon>Crustacea</taxon>
        <taxon>Multicrustacea</taxon>
        <taxon>Malacostraca</taxon>
        <taxon>Eumalacostraca</taxon>
        <taxon>Eucarida</taxon>
        <taxon>Euphausiacea</taxon>
        <taxon>Euphausiidae</taxon>
        <taxon>Meganyctiphanes</taxon>
    </lineage>
</organism>
<keyword evidence="1" id="KW-0597">Phosphoprotein</keyword>
<proteinExistence type="predicted"/>
<feature type="non-terminal residue" evidence="4">
    <location>
        <position position="263"/>
    </location>
</feature>
<feature type="domain" description="CABIT" evidence="3">
    <location>
        <begin position="76"/>
        <end position="254"/>
    </location>
</feature>